<organism evidence="5 6">
    <name type="scientific">Rugamonas fusca</name>
    <dbReference type="NCBI Taxonomy" id="2758568"/>
    <lineage>
        <taxon>Bacteria</taxon>
        <taxon>Pseudomonadati</taxon>
        <taxon>Pseudomonadota</taxon>
        <taxon>Betaproteobacteria</taxon>
        <taxon>Burkholderiales</taxon>
        <taxon>Oxalobacteraceae</taxon>
        <taxon>Telluria group</taxon>
        <taxon>Rugamonas</taxon>
    </lineage>
</organism>
<evidence type="ECO:0000259" key="3">
    <source>
        <dbReference type="PROSITE" id="PS50113"/>
    </source>
</evidence>
<dbReference type="PROSITE" id="PS50112">
    <property type="entry name" value="PAS"/>
    <property type="match status" value="1"/>
</dbReference>
<dbReference type="SUPFAM" id="SSF55785">
    <property type="entry name" value="PYP-like sensor domain (PAS domain)"/>
    <property type="match status" value="1"/>
</dbReference>
<dbReference type="Gene3D" id="3.30.450.20">
    <property type="entry name" value="PAS domain"/>
    <property type="match status" value="3"/>
</dbReference>
<comment type="caution">
    <text evidence="5">The sequence shown here is derived from an EMBL/GenBank/DDBJ whole genome shotgun (WGS) entry which is preliminary data.</text>
</comment>
<dbReference type="InterPro" id="IPR000014">
    <property type="entry name" value="PAS"/>
</dbReference>
<evidence type="ECO:0000259" key="2">
    <source>
        <dbReference type="PROSITE" id="PS50112"/>
    </source>
</evidence>
<dbReference type="InterPro" id="IPR043128">
    <property type="entry name" value="Rev_trsase/Diguanyl_cyclase"/>
</dbReference>
<protein>
    <submittedName>
        <fullName evidence="5">Diguanylate cyclase</fullName>
    </submittedName>
</protein>
<name>A0A7W2EMJ2_9BURK</name>
<reference evidence="5 6" key="1">
    <citation type="submission" date="2020-07" db="EMBL/GenBank/DDBJ databases">
        <title>Novel species isolated from subtropical streams in China.</title>
        <authorList>
            <person name="Lu H."/>
        </authorList>
    </citation>
    <scope>NUCLEOTIDE SEQUENCE [LARGE SCALE GENOMIC DNA]</scope>
    <source>
        <strain evidence="5 6">FT3S</strain>
    </source>
</reference>
<feature type="domain" description="PAC" evidence="3">
    <location>
        <begin position="370"/>
        <end position="422"/>
    </location>
</feature>
<dbReference type="InterPro" id="IPR001610">
    <property type="entry name" value="PAC"/>
</dbReference>
<feature type="transmembrane region" description="Helical" evidence="1">
    <location>
        <begin position="226"/>
        <end position="248"/>
    </location>
</feature>
<proteinExistence type="predicted"/>
<keyword evidence="1" id="KW-0472">Membrane</keyword>
<dbReference type="InterPro" id="IPR029787">
    <property type="entry name" value="Nucleotide_cyclase"/>
</dbReference>
<feature type="domain" description="PAS" evidence="2">
    <location>
        <begin position="297"/>
        <end position="355"/>
    </location>
</feature>
<dbReference type="Pfam" id="PF00990">
    <property type="entry name" value="GGDEF"/>
    <property type="match status" value="1"/>
</dbReference>
<accession>A0A7W2EMJ2</accession>
<dbReference type="CDD" id="cd00130">
    <property type="entry name" value="PAS"/>
    <property type="match status" value="1"/>
</dbReference>
<dbReference type="InterPro" id="IPR052163">
    <property type="entry name" value="DGC-Regulatory_Protein"/>
</dbReference>
<evidence type="ECO:0000256" key="1">
    <source>
        <dbReference type="SAM" id="Phobius"/>
    </source>
</evidence>
<dbReference type="FunFam" id="3.30.70.270:FF:000001">
    <property type="entry name" value="Diguanylate cyclase domain protein"/>
    <property type="match status" value="1"/>
</dbReference>
<dbReference type="RefSeq" id="WP_182220661.1">
    <property type="nucleotide sequence ID" value="NZ_JACEZS010000033.1"/>
</dbReference>
<dbReference type="GO" id="GO:0003824">
    <property type="term" value="F:catalytic activity"/>
    <property type="evidence" value="ECO:0007669"/>
    <property type="project" value="UniProtKB-ARBA"/>
</dbReference>
<dbReference type="InterPro" id="IPR035965">
    <property type="entry name" value="PAS-like_dom_sf"/>
</dbReference>
<evidence type="ECO:0000259" key="4">
    <source>
        <dbReference type="PROSITE" id="PS50887"/>
    </source>
</evidence>
<dbReference type="Pfam" id="PF13426">
    <property type="entry name" value="PAS_9"/>
    <property type="match status" value="1"/>
</dbReference>
<dbReference type="Proteomes" id="UP000566711">
    <property type="component" value="Unassembled WGS sequence"/>
</dbReference>
<dbReference type="SMART" id="SM00091">
    <property type="entry name" value="PAS"/>
    <property type="match status" value="1"/>
</dbReference>
<dbReference type="PROSITE" id="PS50113">
    <property type="entry name" value="PAC"/>
    <property type="match status" value="1"/>
</dbReference>
<dbReference type="NCBIfam" id="TIGR00229">
    <property type="entry name" value="sensory_box"/>
    <property type="match status" value="1"/>
</dbReference>
<dbReference type="AlphaFoldDB" id="A0A7W2EMJ2"/>
<dbReference type="PROSITE" id="PS50887">
    <property type="entry name" value="GGDEF"/>
    <property type="match status" value="1"/>
</dbReference>
<feature type="domain" description="GGDEF" evidence="4">
    <location>
        <begin position="454"/>
        <end position="587"/>
    </location>
</feature>
<gene>
    <name evidence="5" type="ORF">H3H36_24440</name>
</gene>
<dbReference type="CDD" id="cd01949">
    <property type="entry name" value="GGDEF"/>
    <property type="match status" value="1"/>
</dbReference>
<dbReference type="CDD" id="cd18774">
    <property type="entry name" value="PDC2_HK_sensor"/>
    <property type="match status" value="1"/>
</dbReference>
<keyword evidence="6" id="KW-1185">Reference proteome</keyword>
<sequence>MAQAVDAELLKAQAAAQAMATSGYLFSGDFATFYEHATDLLQQTEIGNNFVLSDEMGQQLVNTIRPFPGPLPRHGNPKQLQQVFKTMKPVISDVYVGGALHRPVVSIDVPVFKNGKAIYDLSIGIFPERLGQIPLAQHLPPDWIVSILDTQGVIASRTHATDRFVGKKVVPLLLQRMEVAAEGMVETNTLEGIPVSAVFSRSPRTKWTVAIGIPTQQFTAQLRQRFLLLLVTIVILITVSVVLASILASHLARSIRALIAPAMALGSGASVTVPHIRVREVSDVGSAIKNAFNLLTLHTLAANVYSNISEGVVATNPDGAIVSVNPAYCAITGYSAEELIGANPRIIKSNLHNADFYRGIWETINKHSCWNGEIWNRRKDGSLFLVSETITTIRDGNGRIEHYVGVINDITEAKQAAEFIHHKAYHDPITDLPNRSLFMDRLHQEIIRARRNKLAMALLFIDLDHFKEINDKFGHDVGDDLLKMAATRLAASARESDTVARLGGDEFTAILNDINGKEDAARVAQKMLDEICRPFVIGLHELVISASIGVAIYPTDGDGAASLLKAADEAMYRAKRGGRNAFSFAVAG</sequence>
<dbReference type="EMBL" id="JACEZS010000033">
    <property type="protein sequence ID" value="MBA5608500.1"/>
    <property type="molecule type" value="Genomic_DNA"/>
</dbReference>
<dbReference type="InterPro" id="IPR000160">
    <property type="entry name" value="GGDEF_dom"/>
</dbReference>
<evidence type="ECO:0000313" key="6">
    <source>
        <dbReference type="Proteomes" id="UP000566711"/>
    </source>
</evidence>
<evidence type="ECO:0000313" key="5">
    <source>
        <dbReference type="EMBL" id="MBA5608500.1"/>
    </source>
</evidence>
<dbReference type="NCBIfam" id="TIGR00254">
    <property type="entry name" value="GGDEF"/>
    <property type="match status" value="1"/>
</dbReference>
<dbReference type="Gene3D" id="3.30.70.270">
    <property type="match status" value="1"/>
</dbReference>
<dbReference type="SMART" id="SM00086">
    <property type="entry name" value="PAC"/>
    <property type="match status" value="1"/>
</dbReference>
<dbReference type="InterPro" id="IPR000700">
    <property type="entry name" value="PAS-assoc_C"/>
</dbReference>
<dbReference type="SMART" id="SM00267">
    <property type="entry name" value="GGDEF"/>
    <property type="match status" value="1"/>
</dbReference>
<keyword evidence="1" id="KW-1133">Transmembrane helix</keyword>
<keyword evidence="1" id="KW-0812">Transmembrane</keyword>
<dbReference type="PANTHER" id="PTHR46663">
    <property type="entry name" value="DIGUANYLATE CYCLASE DGCT-RELATED"/>
    <property type="match status" value="1"/>
</dbReference>
<dbReference type="SUPFAM" id="SSF55073">
    <property type="entry name" value="Nucleotide cyclase"/>
    <property type="match status" value="1"/>
</dbReference>
<dbReference type="PANTHER" id="PTHR46663:SF3">
    <property type="entry name" value="SLL0267 PROTEIN"/>
    <property type="match status" value="1"/>
</dbReference>